<dbReference type="Proteomes" id="UP000249169">
    <property type="component" value="Unassembled WGS sequence"/>
</dbReference>
<evidence type="ECO:0000313" key="1">
    <source>
        <dbReference type="EMBL" id="RAL20134.1"/>
    </source>
</evidence>
<organism evidence="1 2">
    <name type="scientific">Lujinxingia litoralis</name>
    <dbReference type="NCBI Taxonomy" id="2211119"/>
    <lineage>
        <taxon>Bacteria</taxon>
        <taxon>Deltaproteobacteria</taxon>
        <taxon>Bradymonadales</taxon>
        <taxon>Lujinxingiaceae</taxon>
        <taxon>Lujinxingia</taxon>
    </lineage>
</organism>
<gene>
    <name evidence="1" type="ORF">DL240_18670</name>
</gene>
<comment type="caution">
    <text evidence="1">The sequence shown here is derived from an EMBL/GenBank/DDBJ whole genome shotgun (WGS) entry which is preliminary data.</text>
</comment>
<proteinExistence type="predicted"/>
<keyword evidence="2" id="KW-1185">Reference proteome</keyword>
<evidence type="ECO:0000313" key="2">
    <source>
        <dbReference type="Proteomes" id="UP000249169"/>
    </source>
</evidence>
<sequence>MRTRHVYGAQKPGETTWKHTTRDKTICQWVTGLSRTGHQRELVPMEIYLKDLLRQPARVLVRVS</sequence>
<reference evidence="1 2" key="1">
    <citation type="submission" date="2018-05" db="EMBL/GenBank/DDBJ databases">
        <title>Lujinxingia marina gen. nov. sp. nov., a new facultative anaerobic member of the class Deltaproteobacteria, and proposal of Lujinxingaceae fam. nov.</title>
        <authorList>
            <person name="Li C.-M."/>
        </authorList>
    </citation>
    <scope>NUCLEOTIDE SEQUENCE [LARGE SCALE GENOMIC DNA]</scope>
    <source>
        <strain evidence="1 2">B210</strain>
    </source>
</reference>
<accession>A0A328C6J8</accession>
<dbReference type="EMBL" id="QHKO01000014">
    <property type="protein sequence ID" value="RAL20134.1"/>
    <property type="molecule type" value="Genomic_DNA"/>
</dbReference>
<dbReference type="AlphaFoldDB" id="A0A328C6J8"/>
<name>A0A328C6J8_9DELT</name>
<protein>
    <submittedName>
        <fullName evidence="1">Uncharacterized protein</fullName>
    </submittedName>
</protein>